<organism evidence="4 5">
    <name type="scientific">Amycolatopsis suaedae</name>
    <dbReference type="NCBI Taxonomy" id="2510978"/>
    <lineage>
        <taxon>Bacteria</taxon>
        <taxon>Bacillati</taxon>
        <taxon>Actinomycetota</taxon>
        <taxon>Actinomycetes</taxon>
        <taxon>Pseudonocardiales</taxon>
        <taxon>Pseudonocardiaceae</taxon>
        <taxon>Amycolatopsis</taxon>
    </lineage>
</organism>
<comment type="caution">
    <text evidence="4">The sequence shown here is derived from an EMBL/GenBank/DDBJ whole genome shotgun (WGS) entry which is preliminary data.</text>
</comment>
<evidence type="ECO:0000313" key="4">
    <source>
        <dbReference type="EMBL" id="RZQ62311.1"/>
    </source>
</evidence>
<sequence length="246" mass="24806">MSWPQAPHQQPVPYPPVRPPRKSKVVPVVLSIGAVLVVAAVATTVVLLSTGSDPKPQAAEPAADSGQVVDNRARAGLTYRVPSDWVRSDEAVPGPGGVTFTGVAEYGVYQCAGKEFFRTRVASGRTPVTNAADAGAQLHELAAALGEQYFKGGSVLAGAPRRTEFGGLAGQIVTATVTAVPSPDGCVGTAATVTVIGIPGEAAGLQAADSVPMSVLFVASDSQGGPPHPAPLPAEAIAAVIDSASR</sequence>
<evidence type="ECO:0000256" key="2">
    <source>
        <dbReference type="SAM" id="Phobius"/>
    </source>
</evidence>
<feature type="transmembrane region" description="Helical" evidence="2">
    <location>
        <begin position="25"/>
        <end position="48"/>
    </location>
</feature>
<dbReference type="RefSeq" id="WP_130476739.1">
    <property type="nucleotide sequence ID" value="NZ_SFCC01000009.1"/>
</dbReference>
<evidence type="ECO:0000313" key="5">
    <source>
        <dbReference type="Proteomes" id="UP000292003"/>
    </source>
</evidence>
<keyword evidence="2" id="KW-1133">Transmembrane helix</keyword>
<dbReference type="InterPro" id="IPR058330">
    <property type="entry name" value="DUF8017"/>
</dbReference>
<accession>A0A4Q7J444</accession>
<evidence type="ECO:0000259" key="3">
    <source>
        <dbReference type="Pfam" id="PF26056"/>
    </source>
</evidence>
<proteinExistence type="predicted"/>
<feature type="domain" description="DUF8017" evidence="3">
    <location>
        <begin position="60"/>
        <end position="243"/>
    </location>
</feature>
<dbReference type="Proteomes" id="UP000292003">
    <property type="component" value="Unassembled WGS sequence"/>
</dbReference>
<name>A0A4Q7J444_9PSEU</name>
<dbReference type="Pfam" id="PF26056">
    <property type="entry name" value="DUF8017"/>
    <property type="match status" value="1"/>
</dbReference>
<dbReference type="OrthoDB" id="4332270at2"/>
<protein>
    <recommendedName>
        <fullName evidence="3">DUF8017 domain-containing protein</fullName>
    </recommendedName>
</protein>
<gene>
    <name evidence="4" type="ORF">EWH70_18720</name>
</gene>
<dbReference type="EMBL" id="SFCC01000009">
    <property type="protein sequence ID" value="RZQ62311.1"/>
    <property type="molecule type" value="Genomic_DNA"/>
</dbReference>
<keyword evidence="2" id="KW-0472">Membrane</keyword>
<feature type="region of interest" description="Disordered" evidence="1">
    <location>
        <begin position="50"/>
        <end position="69"/>
    </location>
</feature>
<keyword evidence="5" id="KW-1185">Reference proteome</keyword>
<evidence type="ECO:0000256" key="1">
    <source>
        <dbReference type="SAM" id="MobiDB-lite"/>
    </source>
</evidence>
<reference evidence="4 5" key="1">
    <citation type="submission" date="2019-02" db="EMBL/GenBank/DDBJ databases">
        <title>Draft genome sequence of Amycolatopsis sp. 8-3EHSu isolated from roots of Suaeda maritima.</title>
        <authorList>
            <person name="Duangmal K."/>
            <person name="Chantavorakit T."/>
        </authorList>
    </citation>
    <scope>NUCLEOTIDE SEQUENCE [LARGE SCALE GENOMIC DNA]</scope>
    <source>
        <strain evidence="4 5">8-3EHSu</strain>
    </source>
</reference>
<dbReference type="AlphaFoldDB" id="A0A4Q7J444"/>
<keyword evidence="2" id="KW-0812">Transmembrane</keyword>